<protein>
    <submittedName>
        <fullName evidence="2">Uncharacterized protein</fullName>
    </submittedName>
</protein>
<dbReference type="Proteomes" id="UP001165082">
    <property type="component" value="Unassembled WGS sequence"/>
</dbReference>
<feature type="transmembrane region" description="Helical" evidence="1">
    <location>
        <begin position="53"/>
        <end position="73"/>
    </location>
</feature>
<evidence type="ECO:0000313" key="2">
    <source>
        <dbReference type="EMBL" id="GMI11371.1"/>
    </source>
</evidence>
<comment type="caution">
    <text evidence="2">The sequence shown here is derived from an EMBL/GenBank/DDBJ whole genome shotgun (WGS) entry which is preliminary data.</text>
</comment>
<gene>
    <name evidence="2" type="ORF">TrRE_jg7964</name>
</gene>
<keyword evidence="1" id="KW-1133">Transmembrane helix</keyword>
<keyword evidence="1" id="KW-0812">Transmembrane</keyword>
<evidence type="ECO:0000313" key="3">
    <source>
        <dbReference type="Proteomes" id="UP001165082"/>
    </source>
</evidence>
<dbReference type="EMBL" id="BRXZ01000420">
    <property type="protein sequence ID" value="GMI11371.1"/>
    <property type="molecule type" value="Genomic_DNA"/>
</dbReference>
<keyword evidence="3" id="KW-1185">Reference proteome</keyword>
<dbReference type="AlphaFoldDB" id="A0A9W7FFW3"/>
<feature type="transmembrane region" description="Helical" evidence="1">
    <location>
        <begin position="30"/>
        <end position="47"/>
    </location>
</feature>
<feature type="transmembrane region" description="Helical" evidence="1">
    <location>
        <begin position="144"/>
        <end position="168"/>
    </location>
</feature>
<name>A0A9W7FFW3_9STRA</name>
<reference evidence="2" key="1">
    <citation type="submission" date="2022-07" db="EMBL/GenBank/DDBJ databases">
        <title>Genome analysis of Parmales, a sister group of diatoms, reveals the evolutionary specialization of diatoms from phago-mixotrophs to photoautotrophs.</title>
        <authorList>
            <person name="Ban H."/>
            <person name="Sato S."/>
            <person name="Yoshikawa S."/>
            <person name="Kazumasa Y."/>
            <person name="Nakamura Y."/>
            <person name="Ichinomiya M."/>
            <person name="Saitoh K."/>
            <person name="Sato N."/>
            <person name="Blanc-Mathieu R."/>
            <person name="Endo H."/>
            <person name="Kuwata A."/>
            <person name="Ogata H."/>
        </authorList>
    </citation>
    <scope>NUCLEOTIDE SEQUENCE</scope>
</reference>
<feature type="transmembrane region" description="Helical" evidence="1">
    <location>
        <begin position="107"/>
        <end position="124"/>
    </location>
</feature>
<dbReference type="OrthoDB" id="200453at2759"/>
<accession>A0A9W7FFW3</accession>
<evidence type="ECO:0000256" key="1">
    <source>
        <dbReference type="SAM" id="Phobius"/>
    </source>
</evidence>
<proteinExistence type="predicted"/>
<keyword evidence="1" id="KW-0472">Membrane</keyword>
<organism evidence="2 3">
    <name type="scientific">Triparma retinervis</name>
    <dbReference type="NCBI Taxonomy" id="2557542"/>
    <lineage>
        <taxon>Eukaryota</taxon>
        <taxon>Sar</taxon>
        <taxon>Stramenopiles</taxon>
        <taxon>Ochrophyta</taxon>
        <taxon>Bolidophyceae</taxon>
        <taxon>Parmales</taxon>
        <taxon>Triparmaceae</taxon>
        <taxon>Triparma</taxon>
    </lineage>
</organism>
<sequence>MCITKDTATDGLNFGSPYVPRTKQGEIKRFAMNASAIAVPIIALTNWNACPAIANLPLFMVVWFALKFVADFIEMWYNIPQDMGEKTKLLESGEHPGAKLVCGIKDFISIGFLVFSIVSFIIIAPEISEWGGGDDQCNSGLFTAATMCFGIPTLIACGLVFYGLFLLVKSLVKGGNTGLVTDV</sequence>